<feature type="region of interest" description="Disordered" evidence="8">
    <location>
        <begin position="101"/>
        <end position="162"/>
    </location>
</feature>
<dbReference type="FunFam" id="3.30.420.10:FF:000019">
    <property type="entry name" value="RNA exonuclease NEF-sp"/>
    <property type="match status" value="1"/>
</dbReference>
<keyword evidence="5" id="KW-0378">Hydrolase</keyword>
<dbReference type="InterPro" id="IPR047021">
    <property type="entry name" value="REXO1/3/4-like"/>
</dbReference>
<evidence type="ECO:0000256" key="5">
    <source>
        <dbReference type="ARBA" id="ARBA00022801"/>
    </source>
</evidence>
<comment type="similarity">
    <text evidence="2">Belongs to the REXO1/REXO3 family.</text>
</comment>
<dbReference type="AlphaFoldDB" id="A0A109V0J1"/>
<dbReference type="STRING" id="45286.A0A109V0J1"/>
<dbReference type="GeneID" id="28725287"/>
<dbReference type="PANTHER" id="PTHR12801">
    <property type="entry name" value="RNA EXONUCLEASE REXO1 / RECO3 FAMILY MEMBER-RELATED"/>
    <property type="match status" value="1"/>
</dbReference>
<keyword evidence="7" id="KW-0539">Nucleus</keyword>
<keyword evidence="3" id="KW-0698">rRNA processing</keyword>
<dbReference type="RefSeq" id="XP_017988959.1">
    <property type="nucleotide sequence ID" value="XM_018133470.1"/>
</dbReference>
<evidence type="ECO:0000259" key="9">
    <source>
        <dbReference type="SMART" id="SM00479"/>
    </source>
</evidence>
<reference evidence="10 11" key="1">
    <citation type="submission" date="2016-01" db="EMBL/GenBank/DDBJ databases">
        <title>Genome sequence of the yeast Holleya sinecauda.</title>
        <authorList>
            <person name="Dietrich F.S."/>
        </authorList>
    </citation>
    <scope>NUCLEOTIDE SEQUENCE [LARGE SCALE GENOMIC DNA]</scope>
    <source>
        <strain evidence="10 11">ATCC 58844</strain>
    </source>
</reference>
<keyword evidence="4" id="KW-0540">Nuclease</keyword>
<dbReference type="InterPro" id="IPR013520">
    <property type="entry name" value="Ribonucl_H"/>
</dbReference>
<dbReference type="Pfam" id="PF00929">
    <property type="entry name" value="RNase_T"/>
    <property type="match status" value="1"/>
</dbReference>
<dbReference type="GO" id="GO:0004527">
    <property type="term" value="F:exonuclease activity"/>
    <property type="evidence" value="ECO:0007669"/>
    <property type="project" value="UniProtKB-KW"/>
</dbReference>
<dbReference type="OrthoDB" id="206335at2759"/>
<dbReference type="SMART" id="SM00479">
    <property type="entry name" value="EXOIII"/>
    <property type="match status" value="1"/>
</dbReference>
<name>A0A109V0J1_9SACH</name>
<dbReference type="CDD" id="cd06145">
    <property type="entry name" value="REX1_like"/>
    <property type="match status" value="1"/>
</dbReference>
<gene>
    <name evidence="10" type="ORF">AW171_hschr63962</name>
</gene>
<comment type="subcellular location">
    <subcellularLocation>
        <location evidence="1">Nucleus</location>
    </subcellularLocation>
</comment>
<evidence type="ECO:0000313" key="10">
    <source>
        <dbReference type="EMBL" id="AMD21963.1"/>
    </source>
</evidence>
<feature type="region of interest" description="Disordered" evidence="8">
    <location>
        <begin position="1"/>
        <end position="23"/>
    </location>
</feature>
<evidence type="ECO:0000256" key="2">
    <source>
        <dbReference type="ARBA" id="ARBA00006357"/>
    </source>
</evidence>
<dbReference type="GO" id="GO:0003676">
    <property type="term" value="F:nucleic acid binding"/>
    <property type="evidence" value="ECO:0007669"/>
    <property type="project" value="InterPro"/>
</dbReference>
<evidence type="ECO:0000256" key="3">
    <source>
        <dbReference type="ARBA" id="ARBA00022552"/>
    </source>
</evidence>
<dbReference type="PANTHER" id="PTHR12801:SF115">
    <property type="entry name" value="FI18136P1-RELATED"/>
    <property type="match status" value="1"/>
</dbReference>
<protein>
    <submittedName>
        <fullName evidence="10">HFR108Cp</fullName>
    </submittedName>
</protein>
<dbReference type="EMBL" id="CP014246">
    <property type="protein sequence ID" value="AMD21963.1"/>
    <property type="molecule type" value="Genomic_DNA"/>
</dbReference>
<evidence type="ECO:0000313" key="11">
    <source>
        <dbReference type="Proteomes" id="UP000243052"/>
    </source>
</evidence>
<evidence type="ECO:0000256" key="8">
    <source>
        <dbReference type="SAM" id="MobiDB-lite"/>
    </source>
</evidence>
<dbReference type="SUPFAM" id="SSF53098">
    <property type="entry name" value="Ribonuclease H-like"/>
    <property type="match status" value="1"/>
</dbReference>
<dbReference type="Proteomes" id="UP000243052">
    <property type="component" value="Chromosome vi"/>
</dbReference>
<dbReference type="GO" id="GO:0006364">
    <property type="term" value="P:rRNA processing"/>
    <property type="evidence" value="ECO:0007669"/>
    <property type="project" value="UniProtKB-KW"/>
</dbReference>
<evidence type="ECO:0000256" key="7">
    <source>
        <dbReference type="ARBA" id="ARBA00023242"/>
    </source>
</evidence>
<dbReference type="InterPro" id="IPR034922">
    <property type="entry name" value="REX1-like_exo"/>
</dbReference>
<evidence type="ECO:0000256" key="6">
    <source>
        <dbReference type="ARBA" id="ARBA00022839"/>
    </source>
</evidence>
<evidence type="ECO:0000256" key="1">
    <source>
        <dbReference type="ARBA" id="ARBA00004123"/>
    </source>
</evidence>
<keyword evidence="6" id="KW-0269">Exonuclease</keyword>
<proteinExistence type="inferred from homology"/>
<dbReference type="GO" id="GO:0005634">
    <property type="term" value="C:nucleus"/>
    <property type="evidence" value="ECO:0007669"/>
    <property type="project" value="UniProtKB-SubCell"/>
</dbReference>
<evidence type="ECO:0000256" key="4">
    <source>
        <dbReference type="ARBA" id="ARBA00022722"/>
    </source>
</evidence>
<accession>A0A109V0J1</accession>
<dbReference type="InterPro" id="IPR012337">
    <property type="entry name" value="RNaseH-like_sf"/>
</dbReference>
<keyword evidence="11" id="KW-1185">Reference proteome</keyword>
<sequence>MQPFPVYSASPVTSPTKPDLQHNPKVDQEQQYMTSALDLVVPGGAEFPKKSVRSQVARLSISEADIAKNDLVAKLSGGSQVEWQETNMCSTATSTIVASSSANGGTAISSGSADQNLTGSKRRRRRSSALHNSLGKLKQGNSSSSSLAVPNKKKKASKPVAFKLNEKANQKKPLSIKDIRDLVQYIFHDTNNSPNWITIENRAALKQVIVLFTPGLLPEDFNLPKDSTFNENFQLLRTNHFRSIDTNEQMCKQIYNIPLSAPGSKCSLFSAYNSFVNVGLSKKERFAKLEQLNKKKITVYDLLMNIDDLLYNNYPIHLDTPGLIDDYRNVLAKKYQTDVEYKGWVDTVEFEHDGCHTFALDCEMCLSENGYVLTRVSVVDFECNLIYDRLVKPDVPIVDYLTRYSGITEEKLIGVTTKLADVQQDLLKMISSKDVLIGHSLQSDLNILKMRHPTVIDTSIIYEHKAGPPFKPALKYLAEEYLKKQIQNNDANGHDSFEDAMACMELTKMKIVNGLTFGVGINTESLFQRLTRQGVKSITLNDSTSRQGQLIKPPAGLETSLRCEDDEDVIQGILENINGGNLFVGRMRELEYAREFVKSKTEDQGIKSVEEATKNLGDRLQRLYAACPASTMIIVCSGNGDPRDWVKLMEEFNELNKEEKATARKEREAEIQNAVSKARDAVTLLMLKQ</sequence>
<dbReference type="InterPro" id="IPR036397">
    <property type="entry name" value="RNaseH_sf"/>
</dbReference>
<dbReference type="Gene3D" id="3.30.420.10">
    <property type="entry name" value="Ribonuclease H-like superfamily/Ribonuclease H"/>
    <property type="match status" value="1"/>
</dbReference>
<feature type="compositionally biased region" description="Polar residues" evidence="8">
    <location>
        <begin position="103"/>
        <end position="119"/>
    </location>
</feature>
<feature type="domain" description="Exonuclease" evidence="9">
    <location>
        <begin position="356"/>
        <end position="516"/>
    </location>
</feature>
<organism evidence="10 11">
    <name type="scientific">Eremothecium sinecaudum</name>
    <dbReference type="NCBI Taxonomy" id="45286"/>
    <lineage>
        <taxon>Eukaryota</taxon>
        <taxon>Fungi</taxon>
        <taxon>Dikarya</taxon>
        <taxon>Ascomycota</taxon>
        <taxon>Saccharomycotina</taxon>
        <taxon>Saccharomycetes</taxon>
        <taxon>Saccharomycetales</taxon>
        <taxon>Saccharomycetaceae</taxon>
        <taxon>Eremothecium</taxon>
    </lineage>
</organism>